<evidence type="ECO:0000313" key="10">
    <source>
        <dbReference type="EMBL" id="NKF23900.1"/>
    </source>
</evidence>
<name>A0A970B7P5_9GAMM</name>
<feature type="transmembrane region" description="Helical" evidence="9">
    <location>
        <begin position="997"/>
        <end position="1015"/>
    </location>
</feature>
<dbReference type="GO" id="GO:0042910">
    <property type="term" value="F:xenobiotic transmembrane transporter activity"/>
    <property type="evidence" value="ECO:0007669"/>
    <property type="project" value="TreeGrafter"/>
</dbReference>
<dbReference type="Gene3D" id="1.20.1640.10">
    <property type="entry name" value="Multidrug efflux transporter AcrB transmembrane domain"/>
    <property type="match status" value="2"/>
</dbReference>
<evidence type="ECO:0000256" key="8">
    <source>
        <dbReference type="SAM" id="MobiDB-lite"/>
    </source>
</evidence>
<dbReference type="AlphaFoldDB" id="A0A970B7P5"/>
<organism evidence="10 11">
    <name type="scientific">Solimonas marina</name>
    <dbReference type="NCBI Taxonomy" id="2714601"/>
    <lineage>
        <taxon>Bacteria</taxon>
        <taxon>Pseudomonadati</taxon>
        <taxon>Pseudomonadota</taxon>
        <taxon>Gammaproteobacteria</taxon>
        <taxon>Nevskiales</taxon>
        <taxon>Nevskiaceae</taxon>
        <taxon>Solimonas</taxon>
    </lineage>
</organism>
<dbReference type="GO" id="GO:0005886">
    <property type="term" value="C:plasma membrane"/>
    <property type="evidence" value="ECO:0007669"/>
    <property type="project" value="UniProtKB-SubCell"/>
</dbReference>
<evidence type="ECO:0000256" key="7">
    <source>
        <dbReference type="ARBA" id="ARBA00023136"/>
    </source>
</evidence>
<accession>A0A970B7P5</accession>
<feature type="region of interest" description="Disordered" evidence="8">
    <location>
        <begin position="774"/>
        <end position="806"/>
    </location>
</feature>
<keyword evidence="11" id="KW-1185">Reference proteome</keyword>
<keyword evidence="4" id="KW-0997">Cell inner membrane</keyword>
<dbReference type="Pfam" id="PF00873">
    <property type="entry name" value="ACR_tran"/>
    <property type="match status" value="1"/>
</dbReference>
<comment type="subcellular location">
    <subcellularLocation>
        <location evidence="1">Cell inner membrane</location>
        <topology evidence="1">Multi-pass membrane protein</topology>
    </subcellularLocation>
</comment>
<dbReference type="SUPFAM" id="SSF82714">
    <property type="entry name" value="Multidrug efflux transporter AcrB TolC docking domain, DN and DC subdomains"/>
    <property type="match status" value="2"/>
</dbReference>
<evidence type="ECO:0000256" key="5">
    <source>
        <dbReference type="ARBA" id="ARBA00022692"/>
    </source>
</evidence>
<dbReference type="Gene3D" id="3.30.70.1430">
    <property type="entry name" value="Multidrug efflux transporter AcrB pore domain"/>
    <property type="match status" value="2"/>
</dbReference>
<dbReference type="RefSeq" id="WP_168149217.1">
    <property type="nucleotide sequence ID" value="NZ_JAAVXB010000010.1"/>
</dbReference>
<dbReference type="EMBL" id="JAAVXB010000010">
    <property type="protein sequence ID" value="NKF23900.1"/>
    <property type="molecule type" value="Genomic_DNA"/>
</dbReference>
<dbReference type="InterPro" id="IPR001036">
    <property type="entry name" value="Acrflvin-R"/>
</dbReference>
<feature type="transmembrane region" description="Helical" evidence="9">
    <location>
        <begin position="360"/>
        <end position="380"/>
    </location>
</feature>
<dbReference type="Gene3D" id="3.30.2090.10">
    <property type="entry name" value="Multidrug efflux transporter AcrB TolC docking domain, DN and DC subdomains"/>
    <property type="match status" value="2"/>
</dbReference>
<feature type="transmembrane region" description="Helical" evidence="9">
    <location>
        <begin position="1027"/>
        <end position="1051"/>
    </location>
</feature>
<keyword evidence="2" id="KW-0813">Transport</keyword>
<keyword evidence="5 9" id="KW-0812">Transmembrane</keyword>
<feature type="transmembrane region" description="Helical" evidence="9">
    <location>
        <begin position="525"/>
        <end position="549"/>
    </location>
</feature>
<dbReference type="FunFam" id="1.20.1640.10:FF:000001">
    <property type="entry name" value="Efflux pump membrane transporter"/>
    <property type="match status" value="1"/>
</dbReference>
<gene>
    <name evidence="10" type="ORF">G7Y82_16420</name>
</gene>
<feature type="transmembrane region" description="Helical" evidence="9">
    <location>
        <begin position="934"/>
        <end position="960"/>
    </location>
</feature>
<feature type="transmembrane region" description="Helical" evidence="9">
    <location>
        <begin position="464"/>
        <end position="490"/>
    </location>
</feature>
<feature type="transmembrane region" description="Helical" evidence="9">
    <location>
        <begin position="431"/>
        <end position="452"/>
    </location>
</feature>
<evidence type="ECO:0000256" key="4">
    <source>
        <dbReference type="ARBA" id="ARBA00022519"/>
    </source>
</evidence>
<dbReference type="Proteomes" id="UP000653472">
    <property type="component" value="Unassembled WGS sequence"/>
</dbReference>
<evidence type="ECO:0000256" key="1">
    <source>
        <dbReference type="ARBA" id="ARBA00004429"/>
    </source>
</evidence>
<evidence type="ECO:0000256" key="6">
    <source>
        <dbReference type="ARBA" id="ARBA00022989"/>
    </source>
</evidence>
<keyword evidence="7 9" id="KW-0472">Membrane</keyword>
<feature type="transmembrane region" description="Helical" evidence="9">
    <location>
        <begin position="897"/>
        <end position="914"/>
    </location>
</feature>
<dbReference type="Gene3D" id="3.30.70.1320">
    <property type="entry name" value="Multidrug efflux transporter AcrB pore domain like"/>
    <property type="match status" value="1"/>
</dbReference>
<evidence type="ECO:0000256" key="9">
    <source>
        <dbReference type="SAM" id="Phobius"/>
    </source>
</evidence>
<comment type="caution">
    <text evidence="10">The sequence shown here is derived from an EMBL/GenBank/DDBJ whole genome shotgun (WGS) entry which is preliminary data.</text>
</comment>
<reference evidence="10" key="1">
    <citation type="submission" date="2020-03" db="EMBL/GenBank/DDBJ databases">
        <title>Solimonas marina sp. nov., isolated from deep seawater of the Pacific Ocean.</title>
        <authorList>
            <person name="Liu X."/>
            <person name="Lai Q."/>
            <person name="Sun F."/>
            <person name="Gai Y."/>
            <person name="Li G."/>
            <person name="Shao Z."/>
        </authorList>
    </citation>
    <scope>NUCLEOTIDE SEQUENCE</scope>
    <source>
        <strain evidence="10">C16B3</strain>
    </source>
</reference>
<dbReference type="SUPFAM" id="SSF82693">
    <property type="entry name" value="Multidrug efflux transporter AcrB pore domain, PN1, PN2, PC1 and PC2 subdomains"/>
    <property type="match status" value="3"/>
</dbReference>
<protein>
    <submittedName>
        <fullName evidence="10">MMPL family transporter</fullName>
    </submittedName>
</protein>
<dbReference type="PANTHER" id="PTHR32063:SF34">
    <property type="entry name" value="MULTIDRUG RESISTANCE PROTEIN MDTC"/>
    <property type="match status" value="1"/>
</dbReference>
<feature type="transmembrane region" description="Helical" evidence="9">
    <location>
        <begin position="336"/>
        <end position="353"/>
    </location>
</feature>
<sequence>MNLSAPFVRRPIGTVLLTIGIALAGIGGFFALPVAPLPDVDFPVVMVSASLSGASPETMATSVATPLERRLGVISGVNELTSRSSSGSTRIMMQFDLNRNIDAAAREVQAAINASRADLPASLRSNPSYRKANPSDAPMVILALSSETKTPQQIYEAVSNIVQQRLAQVDGVGDVEIGGGSLPAVRVDVIPYQLNHYGISLDDIRAAIEAANANRPKGALEGNGRHYQIYTATTGRDIESYKRLVVAWRNNAPIRLGDVAYVESGPQDIRTLGLYNGSPAVIVLLRKKPGANVIATVDQVRAQVPLLQAELPSDIKLQIVSDRTTSIRSSLHEIEVTLLISVLLVVLVVSAFLRNLRATIVPAIATVVSLLGTFGVMYALGFSLNNLSLMALTIATGFVVDDAVVVLENTSRHLEAGMNRVQAALLGAREVGFTVLAISASLVAVFIPLLFLGGQAGRLFREFAVTLSAAVVISLVISLTTTPMLCAMLLRGPGDAGSKPPGRIARAFESGFNKMLRGYERSLDWALSAKLIVLLSLLFVIVLNVWLYIAVPKGFFPRQDSGTIMGGLQADQSISFQAMGKKLTQIVNIIHADPAVDSVVGFTGGSRAGGGFLMVQLKPKSQRKDGGQAVIARLRPQLAKITGLTAFLSPVQDLRMGARESNATYQYTLKGDDLAELQTWTTKLADQLKLSPVLEDVNTDQDNAGLEMFLTIDHDAAARYGITSKDIDNALYNAFGQRTASTIYEDLNQYSVILEVAPRYAQSVKALDDIYVPASNSSTSDSDSSSSSSSSSSKEDSADPSLRDASTGSVLVTDTASMVPLSAIAHFTERSAATSISHQDAAIAATISFNLADGAAMSDAEAAVAQAEADIGMPTSVAGSFAGLAQEAQKSQGQQPMLIVLALVVVYLVLGVLYESYVHPLTALSTLPSAGVGAVLALLIFHMDFSLIALIAVFLLIGIVKKNAIMIIDFALEEQRSRGVSATEAVREACLKRFRPILMTTMAAALGALPLAIGLGEGSELRQPLGVAIIGGLIASQILTLLTTPVVYVYLDRLRRKRDDEHVLSRAAVIESQGT</sequence>
<evidence type="ECO:0000313" key="11">
    <source>
        <dbReference type="Proteomes" id="UP000653472"/>
    </source>
</evidence>
<dbReference type="PRINTS" id="PR00702">
    <property type="entry name" value="ACRIFLAVINRP"/>
</dbReference>
<keyword evidence="6 9" id="KW-1133">Transmembrane helix</keyword>
<dbReference type="FunFam" id="3.30.70.1430:FF:000001">
    <property type="entry name" value="Efflux pump membrane transporter"/>
    <property type="match status" value="1"/>
</dbReference>
<feature type="transmembrane region" description="Helical" evidence="9">
    <location>
        <begin position="12"/>
        <end position="32"/>
    </location>
</feature>
<dbReference type="InterPro" id="IPR027463">
    <property type="entry name" value="AcrB_DN_DC_subdom"/>
</dbReference>
<dbReference type="SUPFAM" id="SSF82866">
    <property type="entry name" value="Multidrug efflux transporter AcrB transmembrane domain"/>
    <property type="match status" value="2"/>
</dbReference>
<keyword evidence="3" id="KW-1003">Cell membrane</keyword>
<evidence type="ECO:0000256" key="2">
    <source>
        <dbReference type="ARBA" id="ARBA00022448"/>
    </source>
</evidence>
<evidence type="ECO:0000256" key="3">
    <source>
        <dbReference type="ARBA" id="ARBA00022475"/>
    </source>
</evidence>
<dbReference type="PANTHER" id="PTHR32063">
    <property type="match status" value="1"/>
</dbReference>
<dbReference type="Gene3D" id="3.30.70.1440">
    <property type="entry name" value="Multidrug efflux transporter AcrB pore domain"/>
    <property type="match status" value="1"/>
</dbReference>
<proteinExistence type="predicted"/>
<feature type="compositionally biased region" description="Low complexity" evidence="8">
    <location>
        <begin position="775"/>
        <end position="792"/>
    </location>
</feature>